<dbReference type="EMBL" id="AP014648">
    <property type="protein sequence ID" value="BAQ17238.1"/>
    <property type="molecule type" value="Genomic_DNA"/>
</dbReference>
<dbReference type="RefSeq" id="WP_342016305.1">
    <property type="nucleotide sequence ID" value="NZ_AP014648.1"/>
</dbReference>
<dbReference type="AlphaFoldDB" id="A0A0A8K2Q6"/>
<organism evidence="1 2">
    <name type="scientific">Methyloceanibacter caenitepidi</name>
    <dbReference type="NCBI Taxonomy" id="1384459"/>
    <lineage>
        <taxon>Bacteria</taxon>
        <taxon>Pseudomonadati</taxon>
        <taxon>Pseudomonadota</taxon>
        <taxon>Alphaproteobacteria</taxon>
        <taxon>Hyphomicrobiales</taxon>
        <taxon>Hyphomicrobiaceae</taxon>
        <taxon>Methyloceanibacter</taxon>
    </lineage>
</organism>
<accession>A0A0A8K2Q6</accession>
<dbReference type="Pfam" id="PF01874">
    <property type="entry name" value="CitG"/>
    <property type="match status" value="1"/>
</dbReference>
<name>A0A0A8K2Q6_9HYPH</name>
<dbReference type="PANTHER" id="PTHR42280">
    <property type="entry name" value="CITG FAMILY PROTEIN"/>
    <property type="match status" value="1"/>
</dbReference>
<dbReference type="GO" id="GO:0005524">
    <property type="term" value="F:ATP binding"/>
    <property type="evidence" value="ECO:0007669"/>
    <property type="project" value="InterPro"/>
</dbReference>
<dbReference type="KEGG" id="mcg:GL4_1784"/>
<proteinExistence type="predicted"/>
<evidence type="ECO:0000313" key="2">
    <source>
        <dbReference type="Proteomes" id="UP000031643"/>
    </source>
</evidence>
<dbReference type="Proteomes" id="UP000031643">
    <property type="component" value="Chromosome"/>
</dbReference>
<dbReference type="GO" id="GO:0046917">
    <property type="term" value="F:triphosphoribosyl-dephospho-CoA synthase activity"/>
    <property type="evidence" value="ECO:0007669"/>
    <property type="project" value="InterPro"/>
</dbReference>
<reference evidence="1 2" key="1">
    <citation type="submission" date="2014-09" db="EMBL/GenBank/DDBJ databases">
        <title>Genome sequencing of Methyloceanibacter caenitepidi Gela4.</title>
        <authorList>
            <person name="Takeuchi M."/>
            <person name="Susumu S."/>
            <person name="Kamagata Y."/>
            <person name="Oshima K."/>
            <person name="Hattori M."/>
            <person name="Iwasaki W."/>
        </authorList>
    </citation>
    <scope>NUCLEOTIDE SEQUENCE [LARGE SCALE GENOMIC DNA]</scope>
    <source>
        <strain evidence="1 2">Gela4</strain>
    </source>
</reference>
<gene>
    <name evidence="1" type="ORF">GL4_1784</name>
</gene>
<sequence length="282" mass="29533">MSAPLTSDAVATAFHNACMAELDALKPGNVHRHADGHGMEVADFERSAAAAAPAIAAAGLSVGQRIEAAVEATRAVVSHNTNLGIILLAAPLAQAALVSAGAGLRQALTLVLTSLTVEDAKAAYRAIRMAEPGGLGTAREHDVTSDPDITLLDAMRAAQSHDRIAWNYAHDFVDIFDLGLKWRAGGTERWGDVPWVTTYVYLGFLAHIPDTLIERKFGTHTASDVLEEARPIEAGLSQTHMPQEMAAPLAAFDASLKERGLNPGTSADLTVATVFAGALIGG</sequence>
<dbReference type="PANTHER" id="PTHR42280:SF1">
    <property type="entry name" value="CITG FAMILY PROTEIN"/>
    <property type="match status" value="1"/>
</dbReference>
<dbReference type="HOGENOM" id="CLU_063627_1_0_5"/>
<protein>
    <submittedName>
        <fullName evidence="1">Triphosphoribosyl-dephospho-CoA synthetase</fullName>
    </submittedName>
</protein>
<dbReference type="STRING" id="1384459.GL4_1784"/>
<evidence type="ECO:0000313" key="1">
    <source>
        <dbReference type="EMBL" id="BAQ17238.1"/>
    </source>
</evidence>
<keyword evidence="2" id="KW-1185">Reference proteome</keyword>
<dbReference type="InterPro" id="IPR002736">
    <property type="entry name" value="CitG"/>
</dbReference>
<dbReference type="Gene3D" id="1.10.4200.10">
    <property type="entry name" value="Triphosphoribosyl-dephospho-CoA protein"/>
    <property type="match status" value="1"/>
</dbReference>